<keyword evidence="4" id="KW-0288">FMN</keyword>
<evidence type="ECO:0000256" key="7">
    <source>
        <dbReference type="ARBA" id="ARBA00022989"/>
    </source>
</evidence>
<dbReference type="PANTHER" id="PTHR30578">
    <property type="entry name" value="ELECTRON TRANSPORT COMPLEX PROTEIN RNFD"/>
    <property type="match status" value="1"/>
</dbReference>
<reference evidence="11" key="2">
    <citation type="journal article" date="2021" name="Microbiome">
        <title>Successional dynamics and alternative stable states in a saline activated sludge microbial community over 9 years.</title>
        <authorList>
            <person name="Wang Y."/>
            <person name="Ye J."/>
            <person name="Ju F."/>
            <person name="Liu L."/>
            <person name="Boyd J.A."/>
            <person name="Deng Y."/>
            <person name="Parks D.H."/>
            <person name="Jiang X."/>
            <person name="Yin X."/>
            <person name="Woodcroft B.J."/>
            <person name="Tyson G.W."/>
            <person name="Hugenholtz P."/>
            <person name="Polz M.F."/>
            <person name="Zhang T."/>
        </authorList>
    </citation>
    <scope>NUCLEOTIDE SEQUENCE</scope>
    <source>
        <strain evidence="11">HKST-UBA01</strain>
    </source>
</reference>
<feature type="transmembrane region" description="Helical" evidence="10">
    <location>
        <begin position="223"/>
        <end position="241"/>
    </location>
</feature>
<keyword evidence="6" id="KW-1278">Translocase</keyword>
<feature type="transmembrane region" description="Helical" evidence="10">
    <location>
        <begin position="167"/>
        <end position="186"/>
    </location>
</feature>
<dbReference type="EMBL" id="JAGQHR010000164">
    <property type="protein sequence ID" value="MCA9727435.1"/>
    <property type="molecule type" value="Genomic_DNA"/>
</dbReference>
<evidence type="ECO:0000313" key="11">
    <source>
        <dbReference type="EMBL" id="MCA9727435.1"/>
    </source>
</evidence>
<evidence type="ECO:0000313" key="12">
    <source>
        <dbReference type="Proteomes" id="UP000697710"/>
    </source>
</evidence>
<evidence type="ECO:0000256" key="10">
    <source>
        <dbReference type="SAM" id="Phobius"/>
    </source>
</evidence>
<dbReference type="GO" id="GO:0005886">
    <property type="term" value="C:plasma membrane"/>
    <property type="evidence" value="ECO:0007669"/>
    <property type="project" value="TreeGrafter"/>
</dbReference>
<sequence length="326" mass="35437">MVSWRSQAMNRTFHRLKTDPRHYQIGVLAFLLLYGITALNLPVSLDRVGLILGTALLTQWICTRVWKLPAFDPRSPLISGLSLCLLLRTQSPTLAIAGAIIAIASKFAIRRGGKHVFNPTNLALVVLILLTDRAWVSPGQWGSAAYLGFAIAGLGGLVVYRAERSDVTYAFLASYAAILFGRALWLGDPWTIPLHQLQSGALLLFAFYMISDPRTTPDSRPGRFVYAALVATGAGIVHFALFKPNGLLWSLVCCAPLVPVIDRLLPGKQYRWPGASGGTADSAPPRKVAPDPTPPISLPNPVPAFIAHGFALIRRTIPSRKEKLAM</sequence>
<evidence type="ECO:0000256" key="6">
    <source>
        <dbReference type="ARBA" id="ARBA00022967"/>
    </source>
</evidence>
<dbReference type="GO" id="GO:0055085">
    <property type="term" value="P:transmembrane transport"/>
    <property type="evidence" value="ECO:0007669"/>
    <property type="project" value="InterPro"/>
</dbReference>
<keyword evidence="3" id="KW-0285">Flavoprotein</keyword>
<feature type="transmembrane region" description="Helical" evidence="10">
    <location>
        <begin position="141"/>
        <end position="160"/>
    </location>
</feature>
<feature type="non-terminal residue" evidence="11">
    <location>
        <position position="326"/>
    </location>
</feature>
<evidence type="ECO:0000256" key="4">
    <source>
        <dbReference type="ARBA" id="ARBA00022643"/>
    </source>
</evidence>
<dbReference type="AlphaFoldDB" id="A0A956RP36"/>
<accession>A0A956RP36</accession>
<protein>
    <submittedName>
        <fullName evidence="11">RnfABCDGE type electron transport complex subunit D</fullName>
    </submittedName>
</protein>
<feature type="transmembrane region" description="Helical" evidence="10">
    <location>
        <begin position="78"/>
        <end position="104"/>
    </location>
</feature>
<dbReference type="Pfam" id="PF03116">
    <property type="entry name" value="NQR2_RnfD_RnfE"/>
    <property type="match status" value="1"/>
</dbReference>
<dbReference type="PANTHER" id="PTHR30578:SF0">
    <property type="entry name" value="ION-TRANSLOCATING OXIDOREDUCTASE COMPLEX SUBUNIT D"/>
    <property type="match status" value="1"/>
</dbReference>
<keyword evidence="7 10" id="KW-1133">Transmembrane helix</keyword>
<keyword evidence="5 10" id="KW-0812">Transmembrane</keyword>
<keyword evidence="8 10" id="KW-0472">Membrane</keyword>
<gene>
    <name evidence="11" type="ORF">KC729_07115</name>
</gene>
<feature type="transmembrane region" description="Helical" evidence="10">
    <location>
        <begin position="23"/>
        <end position="41"/>
    </location>
</feature>
<evidence type="ECO:0000256" key="8">
    <source>
        <dbReference type="ARBA" id="ARBA00023136"/>
    </source>
</evidence>
<feature type="transmembrane region" description="Helical" evidence="10">
    <location>
        <begin position="116"/>
        <end position="135"/>
    </location>
</feature>
<evidence type="ECO:0000256" key="9">
    <source>
        <dbReference type="SAM" id="MobiDB-lite"/>
    </source>
</evidence>
<comment type="caution">
    <text evidence="11">The sequence shown here is derived from an EMBL/GenBank/DDBJ whole genome shotgun (WGS) entry which is preliminary data.</text>
</comment>
<reference evidence="11" key="1">
    <citation type="submission" date="2020-04" db="EMBL/GenBank/DDBJ databases">
        <authorList>
            <person name="Zhang T."/>
        </authorList>
    </citation>
    <scope>NUCLEOTIDE SEQUENCE</scope>
    <source>
        <strain evidence="11">HKST-UBA01</strain>
    </source>
</reference>
<keyword evidence="2" id="KW-0597">Phosphoprotein</keyword>
<keyword evidence="1" id="KW-0813">Transport</keyword>
<evidence type="ECO:0000256" key="1">
    <source>
        <dbReference type="ARBA" id="ARBA00022448"/>
    </source>
</evidence>
<name>A0A956RP36_UNCEI</name>
<evidence type="ECO:0000256" key="2">
    <source>
        <dbReference type="ARBA" id="ARBA00022553"/>
    </source>
</evidence>
<feature type="region of interest" description="Disordered" evidence="9">
    <location>
        <begin position="275"/>
        <end position="296"/>
    </location>
</feature>
<evidence type="ECO:0000256" key="3">
    <source>
        <dbReference type="ARBA" id="ARBA00022630"/>
    </source>
</evidence>
<dbReference type="Proteomes" id="UP000697710">
    <property type="component" value="Unassembled WGS sequence"/>
</dbReference>
<dbReference type="InterPro" id="IPR004338">
    <property type="entry name" value="NqrB/RnfD"/>
</dbReference>
<evidence type="ECO:0000256" key="5">
    <source>
        <dbReference type="ARBA" id="ARBA00022692"/>
    </source>
</evidence>
<feature type="transmembrane region" description="Helical" evidence="10">
    <location>
        <begin position="192"/>
        <end position="211"/>
    </location>
</feature>
<proteinExistence type="predicted"/>
<organism evidence="11 12">
    <name type="scientific">Eiseniibacteriota bacterium</name>
    <dbReference type="NCBI Taxonomy" id="2212470"/>
    <lineage>
        <taxon>Bacteria</taxon>
        <taxon>Candidatus Eiseniibacteriota</taxon>
    </lineage>
</organism>